<evidence type="ECO:0000313" key="6">
    <source>
        <dbReference type="EMBL" id="NLE30973.1"/>
    </source>
</evidence>
<comment type="subcellular location">
    <subcellularLocation>
        <location evidence="1">Membrane</location>
        <topology evidence="1">Multi-pass membrane protein</topology>
    </subcellularLocation>
</comment>
<comment type="caution">
    <text evidence="6">The sequence shown here is derived from an EMBL/GenBank/DDBJ whole genome shotgun (WGS) entry which is preliminary data.</text>
</comment>
<evidence type="ECO:0000256" key="2">
    <source>
        <dbReference type="ARBA" id="ARBA00022692"/>
    </source>
</evidence>
<dbReference type="AlphaFoldDB" id="A0A847ESN7"/>
<proteinExistence type="predicted"/>
<feature type="transmembrane region" description="Helical" evidence="5">
    <location>
        <begin position="88"/>
        <end position="109"/>
    </location>
</feature>
<dbReference type="EMBL" id="JAAZAL010000061">
    <property type="protein sequence ID" value="NLE30973.1"/>
    <property type="molecule type" value="Genomic_DNA"/>
</dbReference>
<evidence type="ECO:0000256" key="4">
    <source>
        <dbReference type="ARBA" id="ARBA00023136"/>
    </source>
</evidence>
<dbReference type="Proteomes" id="UP000554004">
    <property type="component" value="Unassembled WGS sequence"/>
</dbReference>
<keyword evidence="4 5" id="KW-0472">Membrane</keyword>
<keyword evidence="3 5" id="KW-1133">Transmembrane helix</keyword>
<dbReference type="InterPro" id="IPR021147">
    <property type="entry name" value="DUF697"/>
</dbReference>
<name>A0A847ESN7_9BACT</name>
<evidence type="ECO:0000256" key="5">
    <source>
        <dbReference type="SAM" id="Phobius"/>
    </source>
</evidence>
<accession>A0A847ESN7</accession>
<evidence type="ECO:0000256" key="1">
    <source>
        <dbReference type="ARBA" id="ARBA00004141"/>
    </source>
</evidence>
<evidence type="ECO:0000313" key="7">
    <source>
        <dbReference type="Proteomes" id="UP000554004"/>
    </source>
</evidence>
<dbReference type="Pfam" id="PF05128">
    <property type="entry name" value="DUF697"/>
    <property type="match status" value="1"/>
</dbReference>
<organism evidence="6 7">
    <name type="scientific">Candidatus Dojkabacteria bacterium</name>
    <dbReference type="NCBI Taxonomy" id="2099670"/>
    <lineage>
        <taxon>Bacteria</taxon>
        <taxon>Candidatus Dojkabacteria</taxon>
    </lineage>
</organism>
<feature type="transmembrane region" description="Helical" evidence="5">
    <location>
        <begin position="63"/>
        <end position="82"/>
    </location>
</feature>
<gene>
    <name evidence="6" type="ORF">GX618_01730</name>
</gene>
<evidence type="ECO:0000256" key="3">
    <source>
        <dbReference type="ARBA" id="ARBA00022989"/>
    </source>
</evidence>
<dbReference type="GO" id="GO:0016020">
    <property type="term" value="C:membrane"/>
    <property type="evidence" value="ECO:0007669"/>
    <property type="project" value="UniProtKB-SubCell"/>
</dbReference>
<protein>
    <submittedName>
        <fullName evidence="6">DUF697 domain-containing protein</fullName>
    </submittedName>
</protein>
<sequence>MNEKKDPQVKGAIIKYSAICAAIAIQPIPFADIFILTPIQAIMGIEIAKKYGIRVEKKQSSKLIRQIIGIIGMGLIAQQLGIAAAKTFWPIVGSVATIPVVFGLTYGIGSVINEYYKSLANNDRLTDEEIKDIYKASRNEGQNIGRNFSKEDILKIKERSVSSGN</sequence>
<reference evidence="6 7" key="1">
    <citation type="journal article" date="2020" name="Biotechnol. Biofuels">
        <title>New insights from the biogas microbiome by comprehensive genome-resolved metagenomics of nearly 1600 species originating from multiple anaerobic digesters.</title>
        <authorList>
            <person name="Campanaro S."/>
            <person name="Treu L."/>
            <person name="Rodriguez-R L.M."/>
            <person name="Kovalovszki A."/>
            <person name="Ziels R.M."/>
            <person name="Maus I."/>
            <person name="Zhu X."/>
            <person name="Kougias P.G."/>
            <person name="Basile A."/>
            <person name="Luo G."/>
            <person name="Schluter A."/>
            <person name="Konstantinidis K.T."/>
            <person name="Angelidaki I."/>
        </authorList>
    </citation>
    <scope>NUCLEOTIDE SEQUENCE [LARGE SCALE GENOMIC DNA]</scope>
    <source>
        <strain evidence="6">AS06rmzACSIP_421</strain>
    </source>
</reference>
<keyword evidence="2 5" id="KW-0812">Transmembrane</keyword>